<dbReference type="Proteomes" id="UP000029858">
    <property type="component" value="Unassembled WGS sequence"/>
</dbReference>
<comment type="caution">
    <text evidence="2">The sequence shown here is derived from an EMBL/GenBank/DDBJ whole genome shotgun (WGS) entry which is preliminary data.</text>
</comment>
<name>A0A099G0R2_9RHOB</name>
<sequence>MMGLTALTPAFAAEVECKQPEASWKPVEELKTKLTAEGWTIKNVKTDEGCYEVYATDKDGKKVEVYFDPVTFEPVGEDS</sequence>
<gene>
    <name evidence="2" type="ORF">IX56_08950</name>
</gene>
<feature type="domain" description="PepSY" evidence="1">
    <location>
        <begin position="4"/>
        <end position="77"/>
    </location>
</feature>
<protein>
    <recommendedName>
        <fullName evidence="1">PepSY domain-containing protein</fullName>
    </recommendedName>
</protein>
<dbReference type="AlphaFoldDB" id="A0A099G0R2"/>
<evidence type="ECO:0000313" key="3">
    <source>
        <dbReference type="Proteomes" id="UP000029858"/>
    </source>
</evidence>
<proteinExistence type="predicted"/>
<evidence type="ECO:0000259" key="1">
    <source>
        <dbReference type="Pfam" id="PF13670"/>
    </source>
</evidence>
<dbReference type="EMBL" id="JRKQ01000039">
    <property type="protein sequence ID" value="KGJ22274.1"/>
    <property type="molecule type" value="Genomic_DNA"/>
</dbReference>
<reference evidence="2 3" key="1">
    <citation type="submission" date="2014-09" db="EMBL/GenBank/DDBJ databases">
        <authorList>
            <person name="McGinnis J.M."/>
            <person name="Wolfgang W.J."/>
        </authorList>
    </citation>
    <scope>NUCLEOTIDE SEQUENCE [LARGE SCALE GENOMIC DNA]</scope>
    <source>
        <strain evidence="2 3">5503</strain>
    </source>
</reference>
<dbReference type="Pfam" id="PF13670">
    <property type="entry name" value="PepSY_2"/>
    <property type="match status" value="1"/>
</dbReference>
<accession>A0A099FS05</accession>
<accession>A0A099GHG7</accession>
<reference evidence="2 3" key="2">
    <citation type="submission" date="2014-10" db="EMBL/GenBank/DDBJ databases">
        <title>Paracoccus sanguinis sp. nov., isolated from clinical specimens of New York State patients.</title>
        <authorList>
            <person name="Mingle L.A."/>
            <person name="Cole J.A."/>
            <person name="Lapierre P."/>
            <person name="Musser K.A."/>
        </authorList>
    </citation>
    <scope>NUCLEOTIDE SEQUENCE [LARGE SCALE GENOMIC DNA]</scope>
    <source>
        <strain evidence="2 3">5503</strain>
    </source>
</reference>
<organism evidence="2 3">
    <name type="scientific">Paracoccus sanguinis</name>
    <dbReference type="NCBI Taxonomy" id="1545044"/>
    <lineage>
        <taxon>Bacteria</taxon>
        <taxon>Pseudomonadati</taxon>
        <taxon>Pseudomonadota</taxon>
        <taxon>Alphaproteobacteria</taxon>
        <taxon>Rhodobacterales</taxon>
        <taxon>Paracoccaceae</taxon>
        <taxon>Paracoccus</taxon>
    </lineage>
</organism>
<accession>A0A099G0R2</accession>
<evidence type="ECO:0000313" key="2">
    <source>
        <dbReference type="EMBL" id="KGJ22274.1"/>
    </source>
</evidence>
<dbReference type="InterPro" id="IPR025711">
    <property type="entry name" value="PepSY"/>
</dbReference>